<organism evidence="2 3">
    <name type="scientific">Limulus polyphemus</name>
    <name type="common">Atlantic horseshoe crab</name>
    <dbReference type="NCBI Taxonomy" id="6850"/>
    <lineage>
        <taxon>Eukaryota</taxon>
        <taxon>Metazoa</taxon>
        <taxon>Ecdysozoa</taxon>
        <taxon>Arthropoda</taxon>
        <taxon>Chelicerata</taxon>
        <taxon>Merostomata</taxon>
        <taxon>Xiphosura</taxon>
        <taxon>Limulidae</taxon>
        <taxon>Limulus</taxon>
    </lineage>
</organism>
<dbReference type="Gene3D" id="1.20.1270.60">
    <property type="entry name" value="Arfaptin homology (AH) domain/BAR domain"/>
    <property type="match status" value="1"/>
</dbReference>
<evidence type="ECO:0000313" key="2">
    <source>
        <dbReference type="Proteomes" id="UP000694941"/>
    </source>
</evidence>
<protein>
    <submittedName>
        <fullName evidence="3">Endophilin-A-like</fullName>
    </submittedName>
</protein>
<evidence type="ECO:0000313" key="3">
    <source>
        <dbReference type="RefSeq" id="XP_022234990.1"/>
    </source>
</evidence>
<dbReference type="GeneID" id="106475065"/>
<sequence length="76" mass="8726">MAFSGLKKQINKANQYMSEKIGGAEGTKFTEEYMEMEKKTDLMNGLVEELITKTKEFLQPNPGMCEMYFSIICNKD</sequence>
<dbReference type="Pfam" id="PF03114">
    <property type="entry name" value="BAR"/>
    <property type="match status" value="1"/>
</dbReference>
<accession>A0ABM1RUD5</accession>
<dbReference type="InterPro" id="IPR027267">
    <property type="entry name" value="AH/BAR_dom_sf"/>
</dbReference>
<gene>
    <name evidence="3" type="primary">LOC106475065</name>
</gene>
<dbReference type="InterPro" id="IPR004148">
    <property type="entry name" value="BAR_dom"/>
</dbReference>
<evidence type="ECO:0000259" key="1">
    <source>
        <dbReference type="Pfam" id="PF03114"/>
    </source>
</evidence>
<keyword evidence="2" id="KW-1185">Reference proteome</keyword>
<dbReference type="Proteomes" id="UP000694941">
    <property type="component" value="Unplaced"/>
</dbReference>
<dbReference type="RefSeq" id="XP_022234990.1">
    <property type="nucleotide sequence ID" value="XM_022379282.1"/>
</dbReference>
<name>A0ABM1RUD5_LIMPO</name>
<feature type="domain" description="BAR" evidence="1">
    <location>
        <begin position="6"/>
        <end position="65"/>
    </location>
</feature>
<dbReference type="SUPFAM" id="SSF103657">
    <property type="entry name" value="BAR/IMD domain-like"/>
    <property type="match status" value="1"/>
</dbReference>
<reference evidence="3" key="1">
    <citation type="submission" date="2025-08" db="UniProtKB">
        <authorList>
            <consortium name="RefSeq"/>
        </authorList>
    </citation>
    <scope>IDENTIFICATION</scope>
    <source>
        <tissue evidence="3">Muscle</tissue>
    </source>
</reference>
<proteinExistence type="predicted"/>